<proteinExistence type="predicted"/>
<dbReference type="EMBL" id="BAABDE010000047">
    <property type="protein sequence ID" value="GAA3843146.1"/>
    <property type="molecule type" value="Genomic_DNA"/>
</dbReference>
<reference evidence="2" key="1">
    <citation type="journal article" date="2019" name="Int. J. Syst. Evol. Microbiol.">
        <title>The Global Catalogue of Microorganisms (GCM) 10K type strain sequencing project: providing services to taxonomists for standard genome sequencing and annotation.</title>
        <authorList>
            <consortium name="The Broad Institute Genomics Platform"/>
            <consortium name="The Broad Institute Genome Sequencing Center for Infectious Disease"/>
            <person name="Wu L."/>
            <person name="Ma J."/>
        </authorList>
    </citation>
    <scope>NUCLEOTIDE SEQUENCE [LARGE SCALE GENOMIC DNA]</scope>
    <source>
        <strain evidence="2">JCM 17138</strain>
    </source>
</reference>
<protein>
    <submittedName>
        <fullName evidence="1">Uncharacterized protein</fullName>
    </submittedName>
</protein>
<keyword evidence="2" id="KW-1185">Reference proteome</keyword>
<sequence>MSGRVCNRVCRAARRRGSGDIGGLLCDRVGRDVRRPRRHAGGVMGRQVRDLGLPGGAPMQEVAE</sequence>
<dbReference type="Proteomes" id="UP001501009">
    <property type="component" value="Unassembled WGS sequence"/>
</dbReference>
<organism evidence="1 2">
    <name type="scientific">Streptomyces coacervatus</name>
    <dbReference type="NCBI Taxonomy" id="647381"/>
    <lineage>
        <taxon>Bacteria</taxon>
        <taxon>Bacillati</taxon>
        <taxon>Actinomycetota</taxon>
        <taxon>Actinomycetes</taxon>
        <taxon>Kitasatosporales</taxon>
        <taxon>Streptomycetaceae</taxon>
        <taxon>Streptomyces</taxon>
    </lineage>
</organism>
<evidence type="ECO:0000313" key="1">
    <source>
        <dbReference type="EMBL" id="GAA3843146.1"/>
    </source>
</evidence>
<accession>A0ABP7JG19</accession>
<name>A0ABP7JG19_9ACTN</name>
<evidence type="ECO:0000313" key="2">
    <source>
        <dbReference type="Proteomes" id="UP001501009"/>
    </source>
</evidence>
<gene>
    <name evidence="1" type="ORF">GCM10022403_088860</name>
</gene>
<comment type="caution">
    <text evidence="1">The sequence shown here is derived from an EMBL/GenBank/DDBJ whole genome shotgun (WGS) entry which is preliminary data.</text>
</comment>